<dbReference type="AlphaFoldDB" id="A0A842HTP5"/>
<dbReference type="EMBL" id="JACJUU010000010">
    <property type="protein sequence ID" value="MBC2770591.1"/>
    <property type="molecule type" value="Genomic_DNA"/>
</dbReference>
<dbReference type="PANTHER" id="PTHR43792:SF1">
    <property type="entry name" value="N-ACETYLTRANSFERASE DOMAIN-CONTAINING PROTEIN"/>
    <property type="match status" value="1"/>
</dbReference>
<accession>A0A842HTP5</accession>
<keyword evidence="3" id="KW-1185">Reference proteome</keyword>
<dbReference type="InterPro" id="IPR000182">
    <property type="entry name" value="GNAT_dom"/>
</dbReference>
<sequence>MILDKTLQTPRLSLRMMSAADASEAYLGWMRDPVVNQYLESRFSVPASTQDLVRFIEYVNASSDSLLLGIFLREDGSHIGNIKIGPVVTRHARAELGYLIGDRNAWGKGYGSEAIREVARYGIEELGMAKITAGIYETNIGSAKALLKAGFKLEATISSHVICNGRRLASQLYGLDAPVRT</sequence>
<dbReference type="Pfam" id="PF13302">
    <property type="entry name" value="Acetyltransf_3"/>
    <property type="match status" value="1"/>
</dbReference>
<name>A0A842HTP5_9BURK</name>
<dbReference type="PANTHER" id="PTHR43792">
    <property type="entry name" value="GNAT FAMILY, PUTATIVE (AFU_ORTHOLOGUE AFUA_3G00765)-RELATED-RELATED"/>
    <property type="match status" value="1"/>
</dbReference>
<dbReference type="InterPro" id="IPR016181">
    <property type="entry name" value="Acyl_CoA_acyltransferase"/>
</dbReference>
<feature type="domain" description="N-acetyltransferase" evidence="1">
    <location>
        <begin position="12"/>
        <end position="178"/>
    </location>
</feature>
<keyword evidence="2" id="KW-0808">Transferase</keyword>
<dbReference type="Proteomes" id="UP000545386">
    <property type="component" value="Unassembled WGS sequence"/>
</dbReference>
<evidence type="ECO:0000313" key="3">
    <source>
        <dbReference type="Proteomes" id="UP000545386"/>
    </source>
</evidence>
<dbReference type="SUPFAM" id="SSF55729">
    <property type="entry name" value="Acyl-CoA N-acyltransferases (Nat)"/>
    <property type="match status" value="1"/>
</dbReference>
<protein>
    <submittedName>
        <fullName evidence="2">GNAT family N-acetyltransferase</fullName>
    </submittedName>
</protein>
<evidence type="ECO:0000313" key="2">
    <source>
        <dbReference type="EMBL" id="MBC2770591.1"/>
    </source>
</evidence>
<comment type="caution">
    <text evidence="2">The sequence shown here is derived from an EMBL/GenBank/DDBJ whole genome shotgun (WGS) entry which is preliminary data.</text>
</comment>
<dbReference type="PROSITE" id="PS51186">
    <property type="entry name" value="GNAT"/>
    <property type="match status" value="1"/>
</dbReference>
<dbReference type="GO" id="GO:0016747">
    <property type="term" value="F:acyltransferase activity, transferring groups other than amino-acyl groups"/>
    <property type="evidence" value="ECO:0007669"/>
    <property type="project" value="InterPro"/>
</dbReference>
<gene>
    <name evidence="2" type="ORF">GTU67_11810</name>
</gene>
<dbReference type="InterPro" id="IPR051531">
    <property type="entry name" value="N-acetyltransferase"/>
</dbReference>
<dbReference type="Gene3D" id="3.40.630.30">
    <property type="match status" value="1"/>
</dbReference>
<dbReference type="RefSeq" id="WP_185780272.1">
    <property type="nucleotide sequence ID" value="NZ_JACJUU010000010.1"/>
</dbReference>
<organism evidence="2 3">
    <name type="scientific">Pusillimonas minor</name>
    <dbReference type="NCBI Taxonomy" id="2697024"/>
    <lineage>
        <taxon>Bacteria</taxon>
        <taxon>Pseudomonadati</taxon>
        <taxon>Pseudomonadota</taxon>
        <taxon>Betaproteobacteria</taxon>
        <taxon>Burkholderiales</taxon>
        <taxon>Alcaligenaceae</taxon>
        <taxon>Pusillimonas</taxon>
    </lineage>
</organism>
<reference evidence="2 3" key="1">
    <citation type="submission" date="2020-08" db="EMBL/GenBank/DDBJ databases">
        <title>Paraeoetvoesia sp. YC-7-48 draft genome sequence.</title>
        <authorList>
            <person name="Yao L."/>
        </authorList>
    </citation>
    <scope>NUCLEOTIDE SEQUENCE [LARGE SCALE GENOMIC DNA]</scope>
    <source>
        <strain evidence="3">YC-7-48</strain>
    </source>
</reference>
<evidence type="ECO:0000259" key="1">
    <source>
        <dbReference type="PROSITE" id="PS51186"/>
    </source>
</evidence>
<proteinExistence type="predicted"/>